<dbReference type="Proteomes" id="UP000464787">
    <property type="component" value="Chromosome"/>
</dbReference>
<dbReference type="Gene3D" id="3.30.450.40">
    <property type="match status" value="1"/>
</dbReference>
<dbReference type="EMBL" id="CP047650">
    <property type="protein sequence ID" value="QHI97453.1"/>
    <property type="molecule type" value="Genomic_DNA"/>
</dbReference>
<dbReference type="Pfam" id="PF01614">
    <property type="entry name" value="IclR_C"/>
    <property type="match status" value="1"/>
</dbReference>
<dbReference type="InterPro" id="IPR012349">
    <property type="entry name" value="Split_barrel_FMN-bd"/>
</dbReference>
<dbReference type="RefSeq" id="WP_160550971.1">
    <property type="nucleotide sequence ID" value="NZ_CP047650.1"/>
</dbReference>
<dbReference type="SUPFAM" id="SSF55781">
    <property type="entry name" value="GAF domain-like"/>
    <property type="match status" value="1"/>
</dbReference>
<dbReference type="KEGG" id="xyk:GT347_05305"/>
<name>A0A857J2J3_9BURK</name>
<feature type="domain" description="IclR-ED" evidence="3">
    <location>
        <begin position="165"/>
        <end position="353"/>
    </location>
</feature>
<dbReference type="InterPro" id="IPR002563">
    <property type="entry name" value="Flavin_Rdtase-like_dom"/>
</dbReference>
<keyword evidence="2" id="KW-0560">Oxidoreductase</keyword>
<dbReference type="PROSITE" id="PS51078">
    <property type="entry name" value="ICLR_ED"/>
    <property type="match status" value="1"/>
</dbReference>
<dbReference type="InterPro" id="IPR014757">
    <property type="entry name" value="Tscrpt_reg_IclR_C"/>
</dbReference>
<dbReference type="InterPro" id="IPR029016">
    <property type="entry name" value="GAF-like_dom_sf"/>
</dbReference>
<accession>A0A857J2J3</accession>
<organism evidence="4 5">
    <name type="scientific">Xylophilus rhododendri</name>
    <dbReference type="NCBI Taxonomy" id="2697032"/>
    <lineage>
        <taxon>Bacteria</taxon>
        <taxon>Pseudomonadati</taxon>
        <taxon>Pseudomonadota</taxon>
        <taxon>Betaproteobacteria</taxon>
        <taxon>Burkholderiales</taxon>
        <taxon>Xylophilus</taxon>
    </lineage>
</organism>
<gene>
    <name evidence="4" type="ORF">GT347_05305</name>
</gene>
<comment type="similarity">
    <text evidence="1">Belongs to the non-flavoprotein flavin reductase family.</text>
</comment>
<sequence>MNFDSRQLRQALGAFPTGVTVVTTVDAEGVPYGVTANSFSSVSLDPPLILWSQALTSSSHAAFRDAERFVVNIMADDQVHVANRFAKSGGDKFAEIAVRTGLGGVPVIEGCAATLECRKVAAYPGGDHIVFIGQVEHIERLPRKSLAFGDGRYMVTFAHDLGGHVGAQAGVTTLPAVEAARLAAAAMPQICEDIGQRTLGLAVWGSHGPTIVRWEPSSHPVSPYLQTGVLVSLTQSATGLAFAAFMCGQTVQAAVERELGARAAAANADQGCFEQRLQEARQHGIARSVGAAPSQRHQVTVNAFSAPVFGAAGQMVLALSTTCEAERLPADWDGAVPAALAAAARMLSLRLGWKPEQAAAQPPCLSNS</sequence>
<dbReference type="SMART" id="SM00903">
    <property type="entry name" value="Flavin_Reduct"/>
    <property type="match status" value="1"/>
</dbReference>
<evidence type="ECO:0000259" key="3">
    <source>
        <dbReference type="PROSITE" id="PS51078"/>
    </source>
</evidence>
<dbReference type="GO" id="GO:0010181">
    <property type="term" value="F:FMN binding"/>
    <property type="evidence" value="ECO:0007669"/>
    <property type="project" value="InterPro"/>
</dbReference>
<keyword evidence="5" id="KW-1185">Reference proteome</keyword>
<reference evidence="4 5" key="1">
    <citation type="submission" date="2020-01" db="EMBL/GenBank/DDBJ databases">
        <title>Genome sequencing of strain KACC 21265.</title>
        <authorList>
            <person name="Heo J."/>
            <person name="Kim S.-J."/>
            <person name="Kim J.-S."/>
            <person name="Hong S.-B."/>
            <person name="Kwon S.-W."/>
        </authorList>
    </citation>
    <scope>NUCLEOTIDE SEQUENCE [LARGE SCALE GENOMIC DNA]</scope>
    <source>
        <strain evidence="4 5">KACC 21265</strain>
    </source>
</reference>
<dbReference type="AlphaFoldDB" id="A0A857J2J3"/>
<dbReference type="GO" id="GO:0042602">
    <property type="term" value="F:riboflavin reductase (NADPH) activity"/>
    <property type="evidence" value="ECO:0007669"/>
    <property type="project" value="TreeGrafter"/>
</dbReference>
<protein>
    <submittedName>
        <fullName evidence="4">Flavin reductase</fullName>
    </submittedName>
</protein>
<proteinExistence type="inferred from homology"/>
<dbReference type="PANTHER" id="PTHR30466">
    <property type="entry name" value="FLAVIN REDUCTASE"/>
    <property type="match status" value="1"/>
</dbReference>
<evidence type="ECO:0000256" key="2">
    <source>
        <dbReference type="ARBA" id="ARBA00023002"/>
    </source>
</evidence>
<dbReference type="Gene3D" id="2.30.110.10">
    <property type="entry name" value="Electron Transport, Fmn-binding Protein, Chain A"/>
    <property type="match status" value="1"/>
</dbReference>
<evidence type="ECO:0000313" key="4">
    <source>
        <dbReference type="EMBL" id="QHI97453.1"/>
    </source>
</evidence>
<dbReference type="InterPro" id="IPR050268">
    <property type="entry name" value="NADH-dep_flavin_reductase"/>
</dbReference>
<dbReference type="PANTHER" id="PTHR30466:SF11">
    <property type="entry name" value="FLAVIN-DEPENDENT MONOOXYGENASE, REDUCTASE SUBUNIT HSAB"/>
    <property type="match status" value="1"/>
</dbReference>
<dbReference type="SUPFAM" id="SSF50475">
    <property type="entry name" value="FMN-binding split barrel"/>
    <property type="match status" value="1"/>
</dbReference>
<evidence type="ECO:0000256" key="1">
    <source>
        <dbReference type="ARBA" id="ARBA00008898"/>
    </source>
</evidence>
<evidence type="ECO:0000313" key="5">
    <source>
        <dbReference type="Proteomes" id="UP000464787"/>
    </source>
</evidence>
<dbReference type="Pfam" id="PF01613">
    <property type="entry name" value="Flavin_Reduct"/>
    <property type="match status" value="1"/>
</dbReference>